<evidence type="ECO:0000313" key="1">
    <source>
        <dbReference type="EMBL" id="GAH56074.1"/>
    </source>
</evidence>
<proteinExistence type="predicted"/>
<dbReference type="InterPro" id="IPR029063">
    <property type="entry name" value="SAM-dependent_MTases_sf"/>
</dbReference>
<dbReference type="Gene3D" id="3.40.50.150">
    <property type="entry name" value="Vaccinia Virus protein VP39"/>
    <property type="match status" value="1"/>
</dbReference>
<dbReference type="SUPFAM" id="SSF53335">
    <property type="entry name" value="S-adenosyl-L-methionine-dependent methyltransferases"/>
    <property type="match status" value="1"/>
</dbReference>
<name>X1HQH7_9ZZZZ</name>
<sequence>PQQMLFAEDVTPIKPLYPPDSKRQEIENKFKNLIHEELKLGSVVSYVGNKNVPFLRIYRYKEAFAFDFVMDFLRRFEADSDDYVFDPFSGLGTTLYTSMIYGIPSVGIDKLPIAYFNSKTLPLLLLLKENELKAIWTSLIPKIQRSMPADVALDVPIMKVAFDEETLLTLRKLKSAIDDLSHPYRDILLLCFQVRKRFQAIPTHGVSDERTRSS</sequence>
<gene>
    <name evidence="1" type="ORF">S03H2_36456</name>
</gene>
<protein>
    <recommendedName>
        <fullName evidence="2">DNA methylase N-4/N-6 domain-containing protein</fullName>
    </recommendedName>
</protein>
<dbReference type="EMBL" id="BARU01022374">
    <property type="protein sequence ID" value="GAH56074.1"/>
    <property type="molecule type" value="Genomic_DNA"/>
</dbReference>
<comment type="caution">
    <text evidence="1">The sequence shown here is derived from an EMBL/GenBank/DDBJ whole genome shotgun (WGS) entry which is preliminary data.</text>
</comment>
<dbReference type="AlphaFoldDB" id="X1HQH7"/>
<accession>X1HQH7</accession>
<reference evidence="1" key="1">
    <citation type="journal article" date="2014" name="Front. Microbiol.">
        <title>High frequency of phylogenetically diverse reductive dehalogenase-homologous genes in deep subseafloor sedimentary metagenomes.</title>
        <authorList>
            <person name="Kawai M."/>
            <person name="Futagami T."/>
            <person name="Toyoda A."/>
            <person name="Takaki Y."/>
            <person name="Nishi S."/>
            <person name="Hori S."/>
            <person name="Arai W."/>
            <person name="Tsubouchi T."/>
            <person name="Morono Y."/>
            <person name="Uchiyama I."/>
            <person name="Ito T."/>
            <person name="Fujiyama A."/>
            <person name="Inagaki F."/>
            <person name="Takami H."/>
        </authorList>
    </citation>
    <scope>NUCLEOTIDE SEQUENCE</scope>
    <source>
        <strain evidence="1">Expedition CK06-06</strain>
    </source>
</reference>
<organism evidence="1">
    <name type="scientific">marine sediment metagenome</name>
    <dbReference type="NCBI Taxonomy" id="412755"/>
    <lineage>
        <taxon>unclassified sequences</taxon>
        <taxon>metagenomes</taxon>
        <taxon>ecological metagenomes</taxon>
    </lineage>
</organism>
<feature type="non-terminal residue" evidence="1">
    <location>
        <position position="1"/>
    </location>
</feature>
<evidence type="ECO:0008006" key="2">
    <source>
        <dbReference type="Google" id="ProtNLM"/>
    </source>
</evidence>